<dbReference type="AlphaFoldDB" id="A0A5N5D0R3"/>
<reference evidence="2 3" key="1">
    <citation type="journal article" date="2019" name="Sci. Rep.">
        <title>A multi-omics analysis of the grapevine pathogen Lasiodiplodia theobromae reveals that temperature affects the expression of virulence- and pathogenicity-related genes.</title>
        <authorList>
            <person name="Felix C."/>
            <person name="Meneses R."/>
            <person name="Goncalves M.F.M."/>
            <person name="Tilleman L."/>
            <person name="Duarte A.S."/>
            <person name="Jorrin-Novo J.V."/>
            <person name="Van de Peer Y."/>
            <person name="Deforce D."/>
            <person name="Van Nieuwerburgh F."/>
            <person name="Esteves A.C."/>
            <person name="Alves A."/>
        </authorList>
    </citation>
    <scope>NUCLEOTIDE SEQUENCE [LARGE SCALE GENOMIC DNA]</scope>
    <source>
        <strain evidence="2 3">LA-SOL3</strain>
    </source>
</reference>
<organism evidence="2 3">
    <name type="scientific">Lasiodiplodia theobromae</name>
    <dbReference type="NCBI Taxonomy" id="45133"/>
    <lineage>
        <taxon>Eukaryota</taxon>
        <taxon>Fungi</taxon>
        <taxon>Dikarya</taxon>
        <taxon>Ascomycota</taxon>
        <taxon>Pezizomycotina</taxon>
        <taxon>Dothideomycetes</taxon>
        <taxon>Dothideomycetes incertae sedis</taxon>
        <taxon>Botryosphaeriales</taxon>
        <taxon>Botryosphaeriaceae</taxon>
        <taxon>Lasiodiplodia</taxon>
    </lineage>
</organism>
<dbReference type="PANTHER" id="PTHR47843">
    <property type="entry name" value="BTB DOMAIN-CONTAINING PROTEIN-RELATED"/>
    <property type="match status" value="1"/>
</dbReference>
<accession>A0A5N5D0R3</accession>
<proteinExistence type="predicted"/>
<evidence type="ECO:0000256" key="1">
    <source>
        <dbReference type="SAM" id="MobiDB-lite"/>
    </source>
</evidence>
<feature type="region of interest" description="Disordered" evidence="1">
    <location>
        <begin position="87"/>
        <end position="148"/>
    </location>
</feature>
<keyword evidence="3" id="KW-1185">Reference proteome</keyword>
<name>A0A5N5D0R3_9PEZI</name>
<dbReference type="OrthoDB" id="9997739at2759"/>
<dbReference type="Gene3D" id="3.30.710.10">
    <property type="entry name" value="Potassium Channel Kv1.1, Chain A"/>
    <property type="match status" value="1"/>
</dbReference>
<dbReference type="Proteomes" id="UP000325902">
    <property type="component" value="Unassembled WGS sequence"/>
</dbReference>
<dbReference type="SUPFAM" id="SSF54695">
    <property type="entry name" value="POZ domain"/>
    <property type="match status" value="1"/>
</dbReference>
<evidence type="ECO:0000313" key="2">
    <source>
        <dbReference type="EMBL" id="KAB2571167.1"/>
    </source>
</evidence>
<feature type="compositionally biased region" description="Acidic residues" evidence="1">
    <location>
        <begin position="122"/>
        <end position="132"/>
    </location>
</feature>
<dbReference type="InterPro" id="IPR011333">
    <property type="entry name" value="SKP1/BTB/POZ_sf"/>
</dbReference>
<protein>
    <recommendedName>
        <fullName evidence="4">BTB domain-containing protein</fullName>
    </recommendedName>
</protein>
<comment type="caution">
    <text evidence="2">The sequence shown here is derived from an EMBL/GenBank/DDBJ whole genome shotgun (WGS) entry which is preliminary data.</text>
</comment>
<sequence>MSAINSETFRAGTFDFYIGPDEIQFSLYKNLVSRYSEPLGRMMANGMKESREGKAFLKGVDPDTFCRFAEFIHSGNYSAAAPVEVPLTPEDDDILPKDPVSPPIEPELKSEPDAEPSAYEEQPVEDVPETEEEWRFSPATSKKKAKTKTRKGTIWDLWSSPSPPSPFPVDSAPGLNQSPTMSYARTFACHVSVYHFAEFYLVLGLEELARQKLSEALNIFQCFPERTGDICHVVRLVYNHEDGNTHPSPLHNIVSNYATNNFKVLTESRHFNELLAEGGLFPPDVCRRVARCLD</sequence>
<gene>
    <name evidence="2" type="ORF">DBV05_g10167</name>
</gene>
<evidence type="ECO:0000313" key="3">
    <source>
        <dbReference type="Proteomes" id="UP000325902"/>
    </source>
</evidence>
<evidence type="ECO:0008006" key="4">
    <source>
        <dbReference type="Google" id="ProtNLM"/>
    </source>
</evidence>
<dbReference type="EMBL" id="VCHE01000109">
    <property type="protein sequence ID" value="KAB2571167.1"/>
    <property type="molecule type" value="Genomic_DNA"/>
</dbReference>